<evidence type="ECO:0000256" key="4">
    <source>
        <dbReference type="ARBA" id="ARBA00038647"/>
    </source>
</evidence>
<comment type="function">
    <text evidence="3">Its interaction with PHYH suggests a role in the development of the central system.</text>
</comment>
<dbReference type="Pfam" id="PF19281">
    <property type="entry name" value="PHYHIP_C"/>
    <property type="match status" value="1"/>
</dbReference>
<feature type="domain" description="Fibronectin type-III" evidence="8">
    <location>
        <begin position="192"/>
        <end position="305"/>
    </location>
</feature>
<proteinExistence type="inferred from homology"/>
<accession>A0A556VWH7</accession>
<evidence type="ECO:0000256" key="6">
    <source>
        <dbReference type="ARBA" id="ARBA00042332"/>
    </source>
</evidence>
<dbReference type="InterPro" id="IPR036116">
    <property type="entry name" value="FN3_sf"/>
</dbReference>
<evidence type="ECO:0000256" key="3">
    <source>
        <dbReference type="ARBA" id="ARBA00037425"/>
    </source>
</evidence>
<protein>
    <recommendedName>
        <fullName evidence="5">Phytanoyl-CoA hydroxylase-interacting protein</fullName>
    </recommendedName>
    <alternativeName>
        <fullName evidence="6">Phytanoyl-CoA hydroxylase-associated protein 1</fullName>
    </alternativeName>
</protein>
<keyword evidence="2" id="KW-0325">Glycoprotein</keyword>
<evidence type="ECO:0000259" key="8">
    <source>
        <dbReference type="PROSITE" id="PS50853"/>
    </source>
</evidence>
<gene>
    <name evidence="9" type="ORF">Baya_16742</name>
</gene>
<dbReference type="GO" id="GO:0005737">
    <property type="term" value="C:cytoplasm"/>
    <property type="evidence" value="ECO:0007669"/>
    <property type="project" value="TreeGrafter"/>
</dbReference>
<dbReference type="PROSITE" id="PS50853">
    <property type="entry name" value="FN3"/>
    <property type="match status" value="1"/>
</dbReference>
<comment type="caution">
    <text evidence="9">The sequence shown here is derived from an EMBL/GenBank/DDBJ whole genome shotgun (WGS) entry which is preliminary data.</text>
</comment>
<dbReference type="InterPro" id="IPR013783">
    <property type="entry name" value="Ig-like_fold"/>
</dbReference>
<evidence type="ECO:0000256" key="2">
    <source>
        <dbReference type="ARBA" id="ARBA00023180"/>
    </source>
</evidence>
<dbReference type="InterPro" id="IPR003961">
    <property type="entry name" value="FN3_dom"/>
</dbReference>
<comment type="subunit">
    <text evidence="4">Interacts with PHYH and ADGRB1.</text>
</comment>
<evidence type="ECO:0000313" key="10">
    <source>
        <dbReference type="Proteomes" id="UP000319801"/>
    </source>
</evidence>
<reference evidence="9 10" key="1">
    <citation type="journal article" date="2019" name="Genome Biol. Evol.">
        <title>Whole-Genome Sequencing of the Giant Devil Catfish, Bagarius yarrelli.</title>
        <authorList>
            <person name="Jiang W."/>
            <person name="Lv Y."/>
            <person name="Cheng L."/>
            <person name="Yang K."/>
            <person name="Chao B."/>
            <person name="Wang X."/>
            <person name="Li Y."/>
            <person name="Pan X."/>
            <person name="You X."/>
            <person name="Zhang Y."/>
            <person name="Yang J."/>
            <person name="Li J."/>
            <person name="Zhang X."/>
            <person name="Liu S."/>
            <person name="Sun C."/>
            <person name="Yang J."/>
            <person name="Shi Q."/>
        </authorList>
    </citation>
    <scope>NUCLEOTIDE SEQUENCE [LARGE SCALE GENOMIC DNA]</scope>
    <source>
        <strain evidence="9">JWS20170419001</strain>
        <tissue evidence="9">Muscle</tissue>
    </source>
</reference>
<feature type="compositionally biased region" description="Low complexity" evidence="7">
    <location>
        <begin position="1"/>
        <end position="11"/>
    </location>
</feature>
<dbReference type="Proteomes" id="UP000319801">
    <property type="component" value="Unassembled WGS sequence"/>
</dbReference>
<dbReference type="Gene3D" id="2.60.40.10">
    <property type="entry name" value="Immunoglobulins"/>
    <property type="match status" value="1"/>
</dbReference>
<dbReference type="PANTHER" id="PTHR15698">
    <property type="entry name" value="PROTEIN CBG15099"/>
    <property type="match status" value="1"/>
</dbReference>
<sequence>MASSGSGDSSSNPRSAPGGRRGSIAEPQDTWTLKVNEGPRRERKDADRGRQRDGRGRGRGRPEVIQSHSIFEQGPAEMIAKRKGVYEDTRDTPNSAPCPIINIKKEYRETEEETKEILRKLERDNFVDDPQLRNEASCCPVQLPLAVSGWVFKEELEEDANVPGVKVEKKSEEDEKMMTETSDTAVTVKQEPPEVPVIKKAISQVTCDSFRVAWEITPEETGRVTHYFIDLRRKAGGERNRFKHRDVPTKLVAKAVPLPMAVRGHWFLSPRTEYCVAVQTAIRQPDGDYQVSEWSQVVEFCTGDYAVDHLQQLLNKARGVAGRLLRFSVFYRNQHAEYFHYVRTHCGGLMPPALKDNSGSHGSPINGKLCGVFLSCNTDFDTGLPPKDSPYGPLRFQIPAALLLKPETHLYFADFYCMYTPYHYVVLVLAPVGSEGDRFCDGRLPLLDLMCNPFLTYVPGEEPTFCHASDVILEVLYTEALPLDQGTVAQISGRHQLMSLSTANAKKDPSCKVCNISVGR</sequence>
<dbReference type="EMBL" id="VCAZ01000360">
    <property type="protein sequence ID" value="TUG04228.1"/>
    <property type="molecule type" value="Genomic_DNA"/>
</dbReference>
<dbReference type="SUPFAM" id="SSF49265">
    <property type="entry name" value="Fibronectin type III"/>
    <property type="match status" value="1"/>
</dbReference>
<feature type="region of interest" description="Disordered" evidence="7">
    <location>
        <begin position="1"/>
        <end position="77"/>
    </location>
</feature>
<organism evidence="9 10">
    <name type="scientific">Bagarius yarrelli</name>
    <name type="common">Goonch</name>
    <name type="synonym">Bagrus yarrelli</name>
    <dbReference type="NCBI Taxonomy" id="175774"/>
    <lineage>
        <taxon>Eukaryota</taxon>
        <taxon>Metazoa</taxon>
        <taxon>Chordata</taxon>
        <taxon>Craniata</taxon>
        <taxon>Vertebrata</taxon>
        <taxon>Euteleostomi</taxon>
        <taxon>Actinopterygii</taxon>
        <taxon>Neopterygii</taxon>
        <taxon>Teleostei</taxon>
        <taxon>Ostariophysi</taxon>
        <taxon>Siluriformes</taxon>
        <taxon>Sisoridae</taxon>
        <taxon>Sisorinae</taxon>
        <taxon>Bagarius</taxon>
    </lineage>
</organism>
<dbReference type="InterPro" id="IPR045545">
    <property type="entry name" value="PHYIP/PHIPL_C"/>
</dbReference>
<name>A0A556VWH7_BAGYA</name>
<evidence type="ECO:0000256" key="5">
    <source>
        <dbReference type="ARBA" id="ARBA00039176"/>
    </source>
</evidence>
<evidence type="ECO:0000256" key="1">
    <source>
        <dbReference type="ARBA" id="ARBA00007962"/>
    </source>
</evidence>
<keyword evidence="10" id="KW-1185">Reference proteome</keyword>
<dbReference type="PANTHER" id="PTHR15698:SF9">
    <property type="entry name" value="PHYTANOYL-COA HYDROXYLASE-INTERACTING PROTEIN"/>
    <property type="match status" value="1"/>
</dbReference>
<feature type="compositionally biased region" description="Basic and acidic residues" evidence="7">
    <location>
        <begin position="37"/>
        <end position="62"/>
    </location>
</feature>
<evidence type="ECO:0000313" key="9">
    <source>
        <dbReference type="EMBL" id="TUG04228.1"/>
    </source>
</evidence>
<dbReference type="AlphaFoldDB" id="A0A556VWH7"/>
<evidence type="ECO:0000256" key="7">
    <source>
        <dbReference type="SAM" id="MobiDB-lite"/>
    </source>
</evidence>
<dbReference type="CDD" id="cd00063">
    <property type="entry name" value="FN3"/>
    <property type="match status" value="1"/>
</dbReference>
<dbReference type="InterPro" id="IPR042868">
    <property type="entry name" value="PHYHIP/PHYHIPL"/>
</dbReference>
<dbReference type="OrthoDB" id="6101761at2759"/>
<comment type="similarity">
    <text evidence="1">Belongs to the PHYHIP family.</text>
</comment>